<keyword evidence="1" id="KW-0347">Helicase</keyword>
<feature type="domain" description="DNA2/NAM7 helicase helicase" evidence="3">
    <location>
        <begin position="467"/>
        <end position="787"/>
    </location>
</feature>
<keyword evidence="1" id="KW-0378">Hydrolase</keyword>
<gene>
    <name evidence="5" type="ORF">PENSUB_4106</name>
</gene>
<feature type="compositionally biased region" description="Basic and acidic residues" evidence="2">
    <location>
        <begin position="1163"/>
        <end position="1176"/>
    </location>
</feature>
<dbReference type="PANTHER" id="PTHR10887:SF341">
    <property type="entry name" value="NFX1-TYPE ZINC FINGER-CONTAINING PROTEIN 1"/>
    <property type="match status" value="1"/>
</dbReference>
<proteinExistence type="predicted"/>
<keyword evidence="1" id="KW-0067">ATP-binding</keyword>
<dbReference type="InterPro" id="IPR041679">
    <property type="entry name" value="DNA2/NAM7-like_C"/>
</dbReference>
<dbReference type="InterPro" id="IPR047187">
    <property type="entry name" value="SF1_C_Upf1"/>
</dbReference>
<evidence type="ECO:0000256" key="2">
    <source>
        <dbReference type="SAM" id="MobiDB-lite"/>
    </source>
</evidence>
<evidence type="ECO:0000313" key="6">
    <source>
        <dbReference type="Proteomes" id="UP000186955"/>
    </source>
</evidence>
<feature type="region of interest" description="Disordered" evidence="2">
    <location>
        <begin position="1112"/>
        <end position="1176"/>
    </location>
</feature>
<keyword evidence="1" id="KW-0547">Nucleotide-binding</keyword>
<dbReference type="EMBL" id="MNBE01000319">
    <property type="protein sequence ID" value="OKP10474.1"/>
    <property type="molecule type" value="Genomic_DNA"/>
</dbReference>
<dbReference type="CDD" id="cd18808">
    <property type="entry name" value="SF1_C_Upf1"/>
    <property type="match status" value="1"/>
</dbReference>
<keyword evidence="6" id="KW-1185">Reference proteome</keyword>
<dbReference type="Proteomes" id="UP000186955">
    <property type="component" value="Unassembled WGS sequence"/>
</dbReference>
<dbReference type="SUPFAM" id="SSF52540">
    <property type="entry name" value="P-loop containing nucleoside triphosphate hydrolases"/>
    <property type="match status" value="1"/>
</dbReference>
<dbReference type="InterPro" id="IPR045055">
    <property type="entry name" value="DNA2/NAM7-like"/>
</dbReference>
<dbReference type="GO" id="GO:0004386">
    <property type="term" value="F:helicase activity"/>
    <property type="evidence" value="ECO:0007669"/>
    <property type="project" value="InterPro"/>
</dbReference>
<dbReference type="Pfam" id="PF13087">
    <property type="entry name" value="AAA_12"/>
    <property type="match status" value="1"/>
</dbReference>
<comment type="caution">
    <text evidence="5">The sequence shown here is derived from an EMBL/GenBank/DDBJ whole genome shotgun (WGS) entry which is preliminary data.</text>
</comment>
<dbReference type="STRING" id="1316194.A0A1Q5UDD7"/>
<sequence length="1176" mass="132522">MPTSIRSDRLARYFGAVLHGKQEVQDQSSFKRLVEAILDQTDPCGTVERLIASPSALSALRIGLRFNLTPAFINGYTAKFIQFLNHPGVKLIGNGLFLEQLLVIILEPRTLWSSFVEAFCTQKLDDDATHALCWLTIELLSLPTSSAVDIKDDAQAIVDTGLLSSSPLVHLRNQAHKINYLLDMKSSATALAASGITAGGRHDNDFPDFRLTAILPTADEMGCTEKPFYRDVHEITRLSGSQRIAGHVDNQFRLLREDMLSGLRDDFQVAKGKKRGRRPAFRICALSLARLCCSSSDQKYLRPCTVGVTAESGLDKLKNLPKEKRKAFLKDTPYFVKHRAFGCLIRNTDIVAFATIERDIDALVSDPPIVMLRIVGEEALKKTLLSLKLYNDVDFLVVDTPTFAYEPILKCLQERVDFPLTEELFLYEREQLAKESSLAPWNVINELKKMYKRNIQSILQTPQPVTLDSSQLQSLLAGLTQRLSLIQGPPGTGKSFIGALLSKILHDQTQDKILVMCYTNHALDQFLEDLLDIGIDPSAIVRLGSKSTPRTMPLGLKEQSTAFKRPQSTWNSINTLKGEGSEQGDKLETSFKEYQQLAVDAASMLDYLEFEEPEYFEALTIPEDDNGMILADKRGKAAKKGYLYDRWVKGKGLKHFSDLIPDHCHRLWALEQHVRNEKVQSWKRALIDEQAASLAVEMTLFDKCQKKLSALLGEKTRKILKEKRIIGCTTTAAAMYSEDLQHASPGIVLLEEAGEILESHVLTAISPETKHLILIGDHLQLRPKINSYNLSAEKGDGFDLNVSLFERLIHAGYPHTTLLKQHRMCPEISRLVRSLTYPGLEDDEKTKSRPEPRGLRDRVIFFNHSNLEANFTEISDRRDEGSKQSKQNIFEAEVVLKIVKYLGQQGYGTDKLVVLTPYLGQLSLLKETLSRQNDPVLNDLDSYDLVRAGLLSQAGANHSKRQLKLSTIGKGNLWEFDGVKLKCGLHECQSKCHQLVDHSKMTCTRIVKWTCPRGHSSLLPCAQVKGSCRFCTQADLIKERKRERDLKLETERQRKQAAYAQQLAEAQDEASHLRRLRHDELDDAERTRILEQHYQEIKDLKNPLKMTQIETEDKDAREVPASSIPSESAAGEDKLKGIPSCKLEPGATSMPRQAMPTQKSSKAKNDWEYRKKYFNS</sequence>
<dbReference type="CDD" id="cd17936">
    <property type="entry name" value="EEXXEc_NFX1"/>
    <property type="match status" value="1"/>
</dbReference>
<dbReference type="GO" id="GO:0031380">
    <property type="term" value="C:nuclear RNA-directed RNA polymerase complex"/>
    <property type="evidence" value="ECO:0007669"/>
    <property type="project" value="TreeGrafter"/>
</dbReference>
<evidence type="ECO:0000256" key="1">
    <source>
        <dbReference type="ARBA" id="ARBA00022806"/>
    </source>
</evidence>
<evidence type="ECO:0000259" key="3">
    <source>
        <dbReference type="Pfam" id="PF13086"/>
    </source>
</evidence>
<evidence type="ECO:0000259" key="4">
    <source>
        <dbReference type="Pfam" id="PF13087"/>
    </source>
</evidence>
<dbReference type="InterPro" id="IPR027417">
    <property type="entry name" value="P-loop_NTPase"/>
</dbReference>
<dbReference type="Gene3D" id="3.40.50.300">
    <property type="entry name" value="P-loop containing nucleotide triphosphate hydrolases"/>
    <property type="match status" value="3"/>
</dbReference>
<feature type="domain" description="DNA2/NAM7 helicase-like C-terminal" evidence="4">
    <location>
        <begin position="800"/>
        <end position="934"/>
    </location>
</feature>
<name>A0A1Q5UDD7_9EURO</name>
<accession>A0A1Q5UDD7</accession>
<evidence type="ECO:0000313" key="5">
    <source>
        <dbReference type="EMBL" id="OKP10474.1"/>
    </source>
</evidence>
<dbReference type="Pfam" id="PF13086">
    <property type="entry name" value="AAA_11"/>
    <property type="match status" value="1"/>
</dbReference>
<dbReference type="AlphaFoldDB" id="A0A1Q5UDD7"/>
<dbReference type="CDD" id="cd06008">
    <property type="entry name" value="NF-X1-zinc-finger"/>
    <property type="match status" value="1"/>
</dbReference>
<protein>
    <submittedName>
        <fullName evidence="5">NFX1-type zinc finger-containing protein 1</fullName>
    </submittedName>
</protein>
<dbReference type="GO" id="GO:0031048">
    <property type="term" value="P:regulatory ncRNA-mediated heterochromatin formation"/>
    <property type="evidence" value="ECO:0007669"/>
    <property type="project" value="TreeGrafter"/>
</dbReference>
<organism evidence="5 6">
    <name type="scientific">Penicillium subrubescens</name>
    <dbReference type="NCBI Taxonomy" id="1316194"/>
    <lineage>
        <taxon>Eukaryota</taxon>
        <taxon>Fungi</taxon>
        <taxon>Dikarya</taxon>
        <taxon>Ascomycota</taxon>
        <taxon>Pezizomycotina</taxon>
        <taxon>Eurotiomycetes</taxon>
        <taxon>Eurotiomycetidae</taxon>
        <taxon>Eurotiales</taxon>
        <taxon>Aspergillaceae</taxon>
        <taxon>Penicillium</taxon>
    </lineage>
</organism>
<reference evidence="5 6" key="1">
    <citation type="submission" date="2016-10" db="EMBL/GenBank/DDBJ databases">
        <title>Genome sequence of the ascomycete fungus Penicillium subrubescens.</title>
        <authorList>
            <person name="De Vries R.P."/>
            <person name="Peng M."/>
            <person name="Dilokpimol A."/>
            <person name="Hilden K."/>
            <person name="Makela M.R."/>
            <person name="Grigoriev I."/>
            <person name="Riley R."/>
            <person name="Granchi Z."/>
        </authorList>
    </citation>
    <scope>NUCLEOTIDE SEQUENCE [LARGE SCALE GENOMIC DNA]</scope>
    <source>
        <strain evidence="5 6">CBS 132785</strain>
    </source>
</reference>
<dbReference type="InterPro" id="IPR041677">
    <property type="entry name" value="DNA2/NAM7_AAA_11"/>
</dbReference>
<dbReference type="PANTHER" id="PTHR10887">
    <property type="entry name" value="DNA2/NAM7 HELICASE FAMILY"/>
    <property type="match status" value="1"/>
</dbReference>